<evidence type="ECO:0000313" key="7">
    <source>
        <dbReference type="Proteomes" id="UP001596105"/>
    </source>
</evidence>
<dbReference type="Proteomes" id="UP001596105">
    <property type="component" value="Unassembled WGS sequence"/>
</dbReference>
<reference evidence="7" key="1">
    <citation type="journal article" date="2019" name="Int. J. Syst. Evol. Microbiol.">
        <title>The Global Catalogue of Microorganisms (GCM) 10K type strain sequencing project: providing services to taxonomists for standard genome sequencing and annotation.</title>
        <authorList>
            <consortium name="The Broad Institute Genomics Platform"/>
            <consortium name="The Broad Institute Genome Sequencing Center for Infectious Disease"/>
            <person name="Wu L."/>
            <person name="Ma J."/>
        </authorList>
    </citation>
    <scope>NUCLEOTIDE SEQUENCE [LARGE SCALE GENOMIC DNA]</scope>
    <source>
        <strain evidence="7">CCUG 57113</strain>
    </source>
</reference>
<evidence type="ECO:0000256" key="1">
    <source>
        <dbReference type="ARBA" id="ARBA00008520"/>
    </source>
</evidence>
<evidence type="ECO:0000256" key="2">
    <source>
        <dbReference type="ARBA" id="ARBA00022448"/>
    </source>
</evidence>
<evidence type="ECO:0000256" key="3">
    <source>
        <dbReference type="ARBA" id="ARBA00022729"/>
    </source>
</evidence>
<dbReference type="Gene3D" id="3.40.190.10">
    <property type="entry name" value="Periplasmic binding protein-like II"/>
    <property type="match status" value="1"/>
</dbReference>
<protein>
    <submittedName>
        <fullName evidence="6">ABC transporter substrate-binding protein</fullName>
    </submittedName>
</protein>
<name>A0ABW0LZA7_9BACL</name>
<comment type="similarity">
    <text evidence="1">Belongs to the bacterial solute-binding protein 1 family.</text>
</comment>
<evidence type="ECO:0000256" key="5">
    <source>
        <dbReference type="SAM" id="SignalP"/>
    </source>
</evidence>
<comment type="caution">
    <text evidence="6">The sequence shown here is derived from an EMBL/GenBank/DDBJ whole genome shotgun (WGS) entry which is preliminary data.</text>
</comment>
<proteinExistence type="inferred from homology"/>
<gene>
    <name evidence="6" type="ORF">ACFPPD_16165</name>
</gene>
<dbReference type="SUPFAM" id="SSF53850">
    <property type="entry name" value="Periplasmic binding protein-like II"/>
    <property type="match status" value="1"/>
</dbReference>
<accession>A0ABW0LZA7</accession>
<dbReference type="CDD" id="cd14748">
    <property type="entry name" value="PBP2_UgpB"/>
    <property type="match status" value="1"/>
</dbReference>
<organism evidence="6 7">
    <name type="scientific">Cohnella suwonensis</name>
    <dbReference type="NCBI Taxonomy" id="696072"/>
    <lineage>
        <taxon>Bacteria</taxon>
        <taxon>Bacillati</taxon>
        <taxon>Bacillota</taxon>
        <taxon>Bacilli</taxon>
        <taxon>Bacillales</taxon>
        <taxon>Paenibacillaceae</taxon>
        <taxon>Cohnella</taxon>
    </lineage>
</organism>
<dbReference type="Pfam" id="PF13416">
    <property type="entry name" value="SBP_bac_8"/>
    <property type="match status" value="1"/>
</dbReference>
<evidence type="ECO:0000256" key="4">
    <source>
        <dbReference type="SAM" id="MobiDB-lite"/>
    </source>
</evidence>
<dbReference type="RefSeq" id="WP_209748434.1">
    <property type="nucleotide sequence ID" value="NZ_JBHSMH010000054.1"/>
</dbReference>
<evidence type="ECO:0000313" key="6">
    <source>
        <dbReference type="EMBL" id="MFC5470242.1"/>
    </source>
</evidence>
<dbReference type="PANTHER" id="PTHR30061:SF50">
    <property type="entry name" value="MALTOSE_MALTODEXTRIN-BINDING PERIPLASMIC PROTEIN"/>
    <property type="match status" value="1"/>
</dbReference>
<keyword evidence="3 5" id="KW-0732">Signal</keyword>
<dbReference type="EMBL" id="JBHSMH010000054">
    <property type="protein sequence ID" value="MFC5470242.1"/>
    <property type="molecule type" value="Genomic_DNA"/>
</dbReference>
<keyword evidence="2" id="KW-0813">Transport</keyword>
<feature type="compositionally biased region" description="Low complexity" evidence="4">
    <location>
        <begin position="34"/>
        <end position="55"/>
    </location>
</feature>
<dbReference type="InterPro" id="IPR006059">
    <property type="entry name" value="SBP"/>
</dbReference>
<sequence length="449" mass="47806">MINHSRQKALRMMLSACLTVILLVMAACGNNNNSNEPSPDKSASSSSSASPSQSEAPKEKVTLTFWNGFTGPDGELLKTIVDDYNKANSGKAEIKMDIMPWDQMNQKLPPSIATDTAPSFVAFIGGWATPYIKNGSFQDLSGFFEATGTDKSQFTNGSLDLAAVDGKPYLLPMQMNGLYLYWNKALFQAAGLDPEKPPASLEELGQFAVKLTDASKNQFGFGMPVSGAPNYFTSFIIGNGGDVVDLTNKKSVLNSPENVATFKWIQDLVANKKVSPKGAGGGDLDKLMQSGQLAMAINGPWLAPGLTGSGIDFGVAIPPKGTAKAYTELGGIGFAVPKGTSDEEKAAVYDFIKFWNTTEIGKKWSLANGFPPYLKSVAEDPEVKGNALVSAMANMGDAAAPFLPGLLGTDRINNNVLFKAIEAVQNGQSVEDVLKKASDDIDEILKAEQ</sequence>
<feature type="chain" id="PRO_5045731799" evidence="5">
    <location>
        <begin position="27"/>
        <end position="449"/>
    </location>
</feature>
<dbReference type="PROSITE" id="PS51257">
    <property type="entry name" value="PROKAR_LIPOPROTEIN"/>
    <property type="match status" value="1"/>
</dbReference>
<feature type="region of interest" description="Disordered" evidence="4">
    <location>
        <begin position="34"/>
        <end position="59"/>
    </location>
</feature>
<keyword evidence="7" id="KW-1185">Reference proteome</keyword>
<dbReference type="PANTHER" id="PTHR30061">
    <property type="entry name" value="MALTOSE-BINDING PERIPLASMIC PROTEIN"/>
    <property type="match status" value="1"/>
</dbReference>
<feature type="signal peptide" evidence="5">
    <location>
        <begin position="1"/>
        <end position="26"/>
    </location>
</feature>